<evidence type="ECO:0000313" key="2">
    <source>
        <dbReference type="Proteomes" id="UP000324222"/>
    </source>
</evidence>
<reference evidence="1 2" key="1">
    <citation type="submission" date="2019-05" db="EMBL/GenBank/DDBJ databases">
        <title>Another draft genome of Portunus trituberculatus and its Hox gene families provides insights of decapod evolution.</title>
        <authorList>
            <person name="Jeong J.-H."/>
            <person name="Song I."/>
            <person name="Kim S."/>
            <person name="Choi T."/>
            <person name="Kim D."/>
            <person name="Ryu S."/>
            <person name="Kim W."/>
        </authorList>
    </citation>
    <scope>NUCLEOTIDE SEQUENCE [LARGE SCALE GENOMIC DNA]</scope>
    <source>
        <tissue evidence="1">Muscle</tissue>
    </source>
</reference>
<sequence>MNQGQPEETTTTVLYYNPAKQNGKKLDKHSKKTKLNQGKPEMQLEIMNPTILAIGMHIWQHGRRKKDDLVTESSEALRTHTHTWRRQLSGGRLTHSQTPYRLSVTQYLIRTTLRRLRLLLPLYFTMSSLVNNLIVPGHDKDVANTNGTVIQVAARDGENGSSIMNGGLFE</sequence>
<dbReference type="Proteomes" id="UP000324222">
    <property type="component" value="Unassembled WGS sequence"/>
</dbReference>
<dbReference type="EMBL" id="VSRR010000027">
    <property type="protein sequence ID" value="MPC08373.1"/>
    <property type="molecule type" value="Genomic_DNA"/>
</dbReference>
<keyword evidence="2" id="KW-1185">Reference proteome</keyword>
<dbReference type="AlphaFoldDB" id="A0A5B7CLB2"/>
<organism evidence="1 2">
    <name type="scientific">Portunus trituberculatus</name>
    <name type="common">Swimming crab</name>
    <name type="synonym">Neptunus trituberculatus</name>
    <dbReference type="NCBI Taxonomy" id="210409"/>
    <lineage>
        <taxon>Eukaryota</taxon>
        <taxon>Metazoa</taxon>
        <taxon>Ecdysozoa</taxon>
        <taxon>Arthropoda</taxon>
        <taxon>Crustacea</taxon>
        <taxon>Multicrustacea</taxon>
        <taxon>Malacostraca</taxon>
        <taxon>Eumalacostraca</taxon>
        <taxon>Eucarida</taxon>
        <taxon>Decapoda</taxon>
        <taxon>Pleocyemata</taxon>
        <taxon>Brachyura</taxon>
        <taxon>Eubrachyura</taxon>
        <taxon>Portunoidea</taxon>
        <taxon>Portunidae</taxon>
        <taxon>Portuninae</taxon>
        <taxon>Portunus</taxon>
    </lineage>
</organism>
<protein>
    <submittedName>
        <fullName evidence="1">Uncharacterized protein</fullName>
    </submittedName>
</protein>
<gene>
    <name evidence="1" type="ORF">E2C01_000959</name>
</gene>
<accession>A0A5B7CLB2</accession>
<name>A0A5B7CLB2_PORTR</name>
<evidence type="ECO:0000313" key="1">
    <source>
        <dbReference type="EMBL" id="MPC08373.1"/>
    </source>
</evidence>
<comment type="caution">
    <text evidence="1">The sequence shown here is derived from an EMBL/GenBank/DDBJ whole genome shotgun (WGS) entry which is preliminary data.</text>
</comment>
<proteinExistence type="predicted"/>